<evidence type="ECO:0000313" key="2">
    <source>
        <dbReference type="EMBL" id="AXC12672.1"/>
    </source>
</evidence>
<evidence type="ECO:0000313" key="3">
    <source>
        <dbReference type="Proteomes" id="UP000253606"/>
    </source>
</evidence>
<feature type="compositionally biased region" description="Polar residues" evidence="1">
    <location>
        <begin position="23"/>
        <end position="42"/>
    </location>
</feature>
<dbReference type="KEGG" id="abas:ACPOL_3383"/>
<evidence type="ECO:0000256" key="1">
    <source>
        <dbReference type="SAM" id="MobiDB-lite"/>
    </source>
</evidence>
<keyword evidence="3" id="KW-1185">Reference proteome</keyword>
<protein>
    <submittedName>
        <fullName evidence="2">Uncharacterized protein</fullName>
    </submittedName>
</protein>
<reference evidence="2 3" key="1">
    <citation type="journal article" date="2018" name="Front. Microbiol.">
        <title>Hydrolytic Capabilities as a Key to Environmental Success: Chitinolytic and Cellulolytic Acidobacteria From Acidic Sub-arctic Soils and Boreal Peatlands.</title>
        <authorList>
            <person name="Belova S.E."/>
            <person name="Ravin N.V."/>
            <person name="Pankratov T.A."/>
            <person name="Rakitin A.L."/>
            <person name="Ivanova A.A."/>
            <person name="Beletsky A.V."/>
            <person name="Mardanov A.V."/>
            <person name="Sinninghe Damste J.S."/>
            <person name="Dedysh S.N."/>
        </authorList>
    </citation>
    <scope>NUCLEOTIDE SEQUENCE [LARGE SCALE GENOMIC DNA]</scope>
    <source>
        <strain evidence="2 3">SBC82</strain>
    </source>
</reference>
<dbReference type="RefSeq" id="WP_275066488.1">
    <property type="nucleotide sequence ID" value="NZ_CP030840.1"/>
</dbReference>
<sequence length="42" mass="4626">MPSPFQIGQKLGQTNKPLPPMNNTPTAIRQQIQTGYTSGKKK</sequence>
<dbReference type="AlphaFoldDB" id="A0A2Z5G0N9"/>
<name>A0A2Z5G0N9_9BACT</name>
<dbReference type="EMBL" id="CP030840">
    <property type="protein sequence ID" value="AXC12672.1"/>
    <property type="molecule type" value="Genomic_DNA"/>
</dbReference>
<proteinExistence type="predicted"/>
<organism evidence="2 3">
    <name type="scientific">Acidisarcina polymorpha</name>
    <dbReference type="NCBI Taxonomy" id="2211140"/>
    <lineage>
        <taxon>Bacteria</taxon>
        <taxon>Pseudomonadati</taxon>
        <taxon>Acidobacteriota</taxon>
        <taxon>Terriglobia</taxon>
        <taxon>Terriglobales</taxon>
        <taxon>Acidobacteriaceae</taxon>
        <taxon>Acidisarcina</taxon>
    </lineage>
</organism>
<gene>
    <name evidence="2" type="ORF">ACPOL_3383</name>
</gene>
<feature type="region of interest" description="Disordered" evidence="1">
    <location>
        <begin position="1"/>
        <end position="42"/>
    </location>
</feature>
<accession>A0A2Z5G0N9</accession>
<dbReference type="Proteomes" id="UP000253606">
    <property type="component" value="Chromosome"/>
</dbReference>